<dbReference type="AlphaFoldDB" id="A0AA84Z8E4"/>
<accession>A0AA84Z8E4</accession>
<evidence type="ECO:0000313" key="1">
    <source>
        <dbReference type="Proteomes" id="UP000050790"/>
    </source>
</evidence>
<dbReference type="WBParaSite" id="SMRG1_17750.1">
    <property type="protein sequence ID" value="SMRG1_17750.1"/>
    <property type="gene ID" value="SMRG1_17750"/>
</dbReference>
<organism evidence="1 2">
    <name type="scientific">Schistosoma margrebowiei</name>
    <dbReference type="NCBI Taxonomy" id="48269"/>
    <lineage>
        <taxon>Eukaryota</taxon>
        <taxon>Metazoa</taxon>
        <taxon>Spiralia</taxon>
        <taxon>Lophotrochozoa</taxon>
        <taxon>Platyhelminthes</taxon>
        <taxon>Trematoda</taxon>
        <taxon>Digenea</taxon>
        <taxon>Strigeidida</taxon>
        <taxon>Schistosomatoidea</taxon>
        <taxon>Schistosomatidae</taxon>
        <taxon>Schistosoma</taxon>
    </lineage>
</organism>
<protein>
    <submittedName>
        <fullName evidence="2">Uncharacterized protein</fullName>
    </submittedName>
</protein>
<sequence length="207" mass="24574">MKVETVRATLIITVFYIFSTDDSQRLRNLNFNHTTPVLYIIIWVFSSCFDQLTDEMTSFMTGHLKKSMHLLNPNLNMPNGYATKMNDKPLTNSNSQTMAQKEIDCIKQFERQLPPEYPCITIYFSDMECDLERKCILYIVRRWDRDDPFVSMSPFLNELERDYGRGWKFERVTNPIKVGRISTSSKPKSTFCFRYEPDCYIYKFYSD</sequence>
<reference evidence="2" key="1">
    <citation type="submission" date="2023-11" db="UniProtKB">
        <authorList>
            <consortium name="WormBaseParasite"/>
        </authorList>
    </citation>
    <scope>IDENTIFICATION</scope>
</reference>
<proteinExistence type="predicted"/>
<evidence type="ECO:0000313" key="2">
    <source>
        <dbReference type="WBParaSite" id="SMRG1_17750.1"/>
    </source>
</evidence>
<dbReference type="Proteomes" id="UP000050790">
    <property type="component" value="Unassembled WGS sequence"/>
</dbReference>
<name>A0AA84Z8E4_9TREM</name>